<feature type="transmembrane region" description="Helical" evidence="1">
    <location>
        <begin position="290"/>
        <end position="309"/>
    </location>
</feature>
<gene>
    <name evidence="2" type="ORF">KHY36_01080</name>
</gene>
<name>A0A943D7P6_9FIRM</name>
<accession>A0A943D7P6</accession>
<feature type="transmembrane region" description="Helical" evidence="1">
    <location>
        <begin position="218"/>
        <end position="237"/>
    </location>
</feature>
<sequence>MPQKRQHAAALLEVLACLTLALVLYHSLAGGTLLQAGPYNSYALQAENWLAGRNYIADGESYPWLELAVYEGRYYQSFPPVPAVLMLPLVAAFGGWQALPGGLIMLELALLCAAGVYLCCMRSGMTPDTCAYFTVFVSMGSNLFWMSTSDGVWFLAQLCGLLFAVWGLYFVQGRSPGQTALASLCMALAVGCRPFYALLLACWLVWRAYKQRSVCAILPALLPAAAVAVGMMAYNYVRFGSVTEFGHNYLPEFTRADYGQFSLHYLLPNLLQLLRPVTLDAQGVLQFEKFNGFLFFIANPLFLLAMLRGAAVSLPGRTEPRRNDLPLPAAGRCIAAVCAVLTALTCMHRTLGGWQFGARYMVDLFPWLLIWFMARPTWRPGAGAKALCGMAVLFNLYGAVYMLGA</sequence>
<evidence type="ECO:0000256" key="1">
    <source>
        <dbReference type="SAM" id="Phobius"/>
    </source>
</evidence>
<protein>
    <submittedName>
        <fullName evidence="2">Uncharacterized protein</fullName>
    </submittedName>
</protein>
<feature type="transmembrane region" description="Helical" evidence="1">
    <location>
        <begin position="183"/>
        <end position="206"/>
    </location>
</feature>
<dbReference type="Proteomes" id="UP000759273">
    <property type="component" value="Unassembled WGS sequence"/>
</dbReference>
<evidence type="ECO:0000313" key="2">
    <source>
        <dbReference type="EMBL" id="MBS5331106.1"/>
    </source>
</evidence>
<feature type="transmembrane region" description="Helical" evidence="1">
    <location>
        <begin position="329"/>
        <end position="348"/>
    </location>
</feature>
<feature type="transmembrane region" description="Helical" evidence="1">
    <location>
        <begin position="152"/>
        <end position="171"/>
    </location>
</feature>
<keyword evidence="1" id="KW-0812">Transmembrane</keyword>
<dbReference type="EMBL" id="JAGZGG010000002">
    <property type="protein sequence ID" value="MBS5331106.1"/>
    <property type="molecule type" value="Genomic_DNA"/>
</dbReference>
<feature type="transmembrane region" description="Helical" evidence="1">
    <location>
        <begin position="96"/>
        <end position="118"/>
    </location>
</feature>
<feature type="transmembrane region" description="Helical" evidence="1">
    <location>
        <begin position="384"/>
        <end position="404"/>
    </location>
</feature>
<proteinExistence type="predicted"/>
<organism evidence="2 3">
    <name type="scientific">Subdoligranulum variabile</name>
    <dbReference type="NCBI Taxonomy" id="214851"/>
    <lineage>
        <taxon>Bacteria</taxon>
        <taxon>Bacillati</taxon>
        <taxon>Bacillota</taxon>
        <taxon>Clostridia</taxon>
        <taxon>Eubacteriales</taxon>
        <taxon>Oscillospiraceae</taxon>
        <taxon>Subdoligranulum</taxon>
    </lineage>
</organism>
<reference evidence="2" key="1">
    <citation type="submission" date="2021-02" db="EMBL/GenBank/DDBJ databases">
        <title>Infant gut strain persistence is associated with maternal origin, phylogeny, and functional potential including surface adhesion and iron acquisition.</title>
        <authorList>
            <person name="Lou Y.C."/>
        </authorList>
    </citation>
    <scope>NUCLEOTIDE SEQUENCE</scope>
    <source>
        <strain evidence="2">L3_101_000M1_dasL3_101_000M1_concoct_87</strain>
    </source>
</reference>
<feature type="transmembrane region" description="Helical" evidence="1">
    <location>
        <begin position="360"/>
        <end position="378"/>
    </location>
</feature>
<evidence type="ECO:0000313" key="3">
    <source>
        <dbReference type="Proteomes" id="UP000759273"/>
    </source>
</evidence>
<keyword evidence="1" id="KW-0472">Membrane</keyword>
<comment type="caution">
    <text evidence="2">The sequence shown here is derived from an EMBL/GenBank/DDBJ whole genome shotgun (WGS) entry which is preliminary data.</text>
</comment>
<dbReference type="AlphaFoldDB" id="A0A943D7P6"/>
<keyword evidence="1" id="KW-1133">Transmembrane helix</keyword>